<keyword evidence="1" id="KW-0812">Transmembrane</keyword>
<name>A0A088E6N9_9CREN</name>
<sequence precursor="true">MKIFLVNLILLILLAVSATQISQIPSASGPSYGVYVNGKVYVIAQSSNLLQVIQGNTVTMNYTLPSYSGAVPFRIAYLDGDFYIIYQKGSLVQWNGNVVKTFNIPEVGKFPAIISAGNYVVVTASYGNKIYLVSPSGNLTSITVMNGPQALAYDNQTNTLYVGGYDTNLVYGISLSTLKAIYNFTLNATTVDAMAFIPPDELAVATYAQQVEILNATTGKVLQVFNIPTFGVNGYSCMVYVPTNDSLYLSVAHKNNVVAVMNLKTGGVSLITVGNSPNGIVYDPMDHSIYVMNYGSNTISMIPVSVQGSNASNTLNIYYVLAVIAVVIVVILGIIAVRRK</sequence>
<dbReference type="Proteomes" id="UP000062475">
    <property type="component" value="Chromosome"/>
</dbReference>
<dbReference type="InterPro" id="IPR051200">
    <property type="entry name" value="Host-pathogen_enzymatic-act"/>
</dbReference>
<evidence type="ECO:0000313" key="6">
    <source>
        <dbReference type="EMBL" id="AKV80667.1"/>
    </source>
</evidence>
<dbReference type="InterPro" id="IPR015943">
    <property type="entry name" value="WD40/YVTN_repeat-like_dom_sf"/>
</dbReference>
<gene>
    <name evidence="2" type="ORF">HA72_0850</name>
    <name evidence="3" type="ORF">MsedA_0866</name>
    <name evidence="4" type="ORF">MsedB_0867</name>
    <name evidence="5" type="ORF">MsedC_0866</name>
    <name evidence="6" type="ORF">MsedD_0867</name>
    <name evidence="7" type="ORF">MsedE_0867</name>
</gene>
<evidence type="ECO:0000313" key="2">
    <source>
        <dbReference type="EMBL" id="AIM27010.1"/>
    </source>
</evidence>
<dbReference type="PANTHER" id="PTHR47197:SF3">
    <property type="entry name" value="DIHYDRO-HEME D1 DEHYDROGENASE"/>
    <property type="match status" value="1"/>
</dbReference>
<evidence type="ECO:0000313" key="7">
    <source>
        <dbReference type="EMBL" id="AKV82911.1"/>
    </source>
</evidence>
<evidence type="ECO:0000313" key="13">
    <source>
        <dbReference type="Proteomes" id="UP000068832"/>
    </source>
</evidence>
<evidence type="ECO:0000313" key="8">
    <source>
        <dbReference type="Proteomes" id="UP000029084"/>
    </source>
</evidence>
<evidence type="ECO:0000313" key="9">
    <source>
        <dbReference type="Proteomes" id="UP000056255"/>
    </source>
</evidence>
<evidence type="ECO:0000313" key="11">
    <source>
        <dbReference type="Proteomes" id="UP000062398"/>
    </source>
</evidence>
<dbReference type="Gene3D" id="2.130.10.10">
    <property type="entry name" value="YVTN repeat-like/Quinoprotein amine dehydrogenase"/>
    <property type="match status" value="1"/>
</dbReference>
<dbReference type="PANTHER" id="PTHR47197">
    <property type="entry name" value="PROTEIN NIRF"/>
    <property type="match status" value="1"/>
</dbReference>
<dbReference type="OMA" id="VYVIAQS"/>
<dbReference type="OrthoDB" id="57523at2157"/>
<dbReference type="EMBL" id="CP012176">
    <property type="protein sequence ID" value="AKV82911.1"/>
    <property type="molecule type" value="Genomic_DNA"/>
</dbReference>
<evidence type="ECO:0000256" key="1">
    <source>
        <dbReference type="SAM" id="Phobius"/>
    </source>
</evidence>
<keyword evidence="1" id="KW-0472">Membrane</keyword>
<dbReference type="Proteomes" id="UP000029084">
    <property type="component" value="Chromosome"/>
</dbReference>
<protein>
    <recommendedName>
        <fullName evidence="14">YncE family protein</fullName>
    </recommendedName>
</protein>
<organism evidence="2 8">
    <name type="scientific">Metallosphaera sedula</name>
    <dbReference type="NCBI Taxonomy" id="43687"/>
    <lineage>
        <taxon>Archaea</taxon>
        <taxon>Thermoproteota</taxon>
        <taxon>Thermoprotei</taxon>
        <taxon>Sulfolobales</taxon>
        <taxon>Sulfolobaceae</taxon>
        <taxon>Metallosphaera</taxon>
    </lineage>
</organism>
<evidence type="ECO:0000313" key="4">
    <source>
        <dbReference type="EMBL" id="AKV76171.1"/>
    </source>
</evidence>
<feature type="transmembrane region" description="Helical" evidence="1">
    <location>
        <begin position="317"/>
        <end position="337"/>
    </location>
</feature>
<dbReference type="AlphaFoldDB" id="A0A088E6N9"/>
<reference evidence="7 9" key="3">
    <citation type="submission" date="2015-07" db="EMBL/GenBank/DDBJ databases">
        <title>Physiological, transcriptional responses and genome re-sequencing of acid resistant extremely thermoacidophilic Metallosphaera sedula SARC-M1.</title>
        <authorList>
            <person name="Ai C."/>
            <person name="McCarthy S."/>
            <person name="Eckrich V."/>
            <person name="Rudrappa D."/>
            <person name="Qiu G."/>
            <person name="Blum P."/>
        </authorList>
    </citation>
    <scope>NUCLEOTIDE SEQUENCE [LARGE SCALE GENOMIC DNA]</scope>
    <source>
        <strain evidence="7 9">SARC-M1</strain>
    </source>
</reference>
<dbReference type="InterPro" id="IPR011044">
    <property type="entry name" value="Quino_amine_DH_bsu"/>
</dbReference>
<keyword evidence="1" id="KW-1133">Transmembrane helix</keyword>
<dbReference type="RefSeq" id="WP_012020811.1">
    <property type="nucleotide sequence ID" value="NZ_CP008822.1"/>
</dbReference>
<reference evidence="2 8" key="1">
    <citation type="journal article" date="2014" name="J. Bacteriol.">
        <title>Role of an Archaeal PitA Transporter in the Copper and Arsenic Resistance of Metallosphaera sedula, an Extreme Thermoacidophile.</title>
        <authorList>
            <person name="McCarthy S."/>
            <person name="Ai C."/>
            <person name="Wheaton G."/>
            <person name="Tevatia R."/>
            <person name="Eckrich V."/>
            <person name="Kelly R."/>
            <person name="Blum P."/>
        </authorList>
    </citation>
    <scope>NUCLEOTIDE SEQUENCE [LARGE SCALE GENOMIC DNA]</scope>
    <source>
        <strain evidence="2 8">CuR1</strain>
    </source>
</reference>
<dbReference type="SUPFAM" id="SSF50969">
    <property type="entry name" value="YVTN repeat-like/Quinoprotein amine dehydrogenase"/>
    <property type="match status" value="1"/>
</dbReference>
<dbReference type="Proteomes" id="UP000061362">
    <property type="component" value="Chromosome"/>
</dbReference>
<dbReference type="PATRIC" id="fig|43687.5.peg.876"/>
<dbReference type="Proteomes" id="UP000056255">
    <property type="component" value="Chromosome"/>
</dbReference>
<dbReference type="EMBL" id="CP008822">
    <property type="protein sequence ID" value="AIM27010.1"/>
    <property type="molecule type" value="Genomic_DNA"/>
</dbReference>
<reference evidence="10 11" key="2">
    <citation type="journal article" date="2015" name="Genome Announc.">
        <title>Complete Genome Sequences of Evolved Arsenate-Resistant Metallosphaera sedula Strains.</title>
        <authorList>
            <person name="Ai C."/>
            <person name="McCarthy S."/>
            <person name="Schackwitz W."/>
            <person name="Martin J."/>
            <person name="Lipzen A."/>
            <person name="Blum P."/>
        </authorList>
    </citation>
    <scope>NUCLEOTIDE SEQUENCE [LARGE SCALE GENOMIC DNA]</scope>
    <source>
        <strain evidence="5 11">ARS120-1</strain>
        <strain evidence="6 10">ARS120-2</strain>
        <strain evidence="3 13">ARS50-1</strain>
        <strain evidence="4 12">ARS50-2</strain>
    </source>
</reference>
<evidence type="ECO:0000313" key="3">
    <source>
        <dbReference type="EMBL" id="AKV73929.1"/>
    </source>
</evidence>
<accession>A0A088E6N9</accession>
<dbReference type="GeneID" id="91755314"/>
<dbReference type="EMBL" id="CP012175">
    <property type="protein sequence ID" value="AKV80667.1"/>
    <property type="molecule type" value="Genomic_DNA"/>
</dbReference>
<dbReference type="EMBL" id="CP012172">
    <property type="protein sequence ID" value="AKV73929.1"/>
    <property type="molecule type" value="Genomic_DNA"/>
</dbReference>
<evidence type="ECO:0000313" key="5">
    <source>
        <dbReference type="EMBL" id="AKV78422.1"/>
    </source>
</evidence>
<dbReference type="Proteomes" id="UP000068832">
    <property type="component" value="Chromosome"/>
</dbReference>
<dbReference type="EMBL" id="CP012174">
    <property type="protein sequence ID" value="AKV78422.1"/>
    <property type="molecule type" value="Genomic_DNA"/>
</dbReference>
<proteinExistence type="predicted"/>
<evidence type="ECO:0000313" key="10">
    <source>
        <dbReference type="Proteomes" id="UP000061362"/>
    </source>
</evidence>
<dbReference type="Proteomes" id="UP000062398">
    <property type="component" value="Chromosome"/>
</dbReference>
<evidence type="ECO:0000313" key="12">
    <source>
        <dbReference type="Proteomes" id="UP000062475"/>
    </source>
</evidence>
<evidence type="ECO:0008006" key="14">
    <source>
        <dbReference type="Google" id="ProtNLM"/>
    </source>
</evidence>
<dbReference type="EMBL" id="CP012173">
    <property type="protein sequence ID" value="AKV76171.1"/>
    <property type="molecule type" value="Genomic_DNA"/>
</dbReference>